<dbReference type="STRING" id="39490.ERS852448_00478"/>
<organism evidence="1 2">
    <name type="scientific">Eubacterium ramulus</name>
    <dbReference type="NCBI Taxonomy" id="39490"/>
    <lineage>
        <taxon>Bacteria</taxon>
        <taxon>Bacillati</taxon>
        <taxon>Bacillota</taxon>
        <taxon>Clostridia</taxon>
        <taxon>Eubacteriales</taxon>
        <taxon>Eubacteriaceae</taxon>
        <taxon>Eubacterium</taxon>
    </lineage>
</organism>
<proteinExistence type="predicted"/>
<dbReference type="Pfam" id="PF11007">
    <property type="entry name" value="CotJA"/>
    <property type="match status" value="1"/>
</dbReference>
<dbReference type="Proteomes" id="UP000095492">
    <property type="component" value="Unassembled WGS sequence"/>
</dbReference>
<gene>
    <name evidence="1" type="ORF">ERS852448_00478</name>
</gene>
<evidence type="ECO:0000313" key="1">
    <source>
        <dbReference type="EMBL" id="CUM78541.1"/>
    </source>
</evidence>
<dbReference type="EMBL" id="CYYA01000002">
    <property type="protein sequence ID" value="CUM78541.1"/>
    <property type="molecule type" value="Genomic_DNA"/>
</dbReference>
<evidence type="ECO:0000313" key="2">
    <source>
        <dbReference type="Proteomes" id="UP000095492"/>
    </source>
</evidence>
<protein>
    <submittedName>
        <fullName evidence="1">Spore coat associated protein JA (CotJA)</fullName>
    </submittedName>
</protein>
<accession>A0A173RL07</accession>
<dbReference type="AlphaFoldDB" id="A0A173RL07"/>
<sequence length="73" mass="8579">MNCNCTSMNTERQYMTDFKHPNGENRTIAMAYVPWQQFRNLYDLEQALQVGTIFAELDKPFTGRGGMYRENCM</sequence>
<reference evidence="1 2" key="1">
    <citation type="submission" date="2015-09" db="EMBL/GenBank/DDBJ databases">
        <authorList>
            <consortium name="Pathogen Informatics"/>
        </authorList>
    </citation>
    <scope>NUCLEOTIDE SEQUENCE [LARGE SCALE GENOMIC DNA]</scope>
    <source>
        <strain evidence="1 2">2789STDY5608891</strain>
    </source>
</reference>
<dbReference type="InterPro" id="IPR020256">
    <property type="entry name" value="Spore_coat_CotJA"/>
</dbReference>
<name>A0A173RL07_EUBRA</name>